<evidence type="ECO:0000313" key="3">
    <source>
        <dbReference type="Proteomes" id="UP001434466"/>
    </source>
</evidence>
<dbReference type="Pfam" id="PF09723">
    <property type="entry name" value="Zn_ribbon_8"/>
    <property type="match status" value="1"/>
</dbReference>
<sequence>MLLMPTYDYKCEVCGKKIEIMRKISQRDYTIECFNTGCEGQMKRVVSAPAVHYDGLKSGDY</sequence>
<accession>A0AAX4GZZ3</accession>
<proteinExistence type="predicted"/>
<dbReference type="InterPro" id="IPR013429">
    <property type="entry name" value="Regulatory_FmdB_Zinc_ribbon"/>
</dbReference>
<dbReference type="EMBL" id="OR532896">
    <property type="protein sequence ID" value="WPJ56216.1"/>
    <property type="molecule type" value="Genomic_DNA"/>
</dbReference>
<organism evidence="2 3">
    <name type="scientific">Klebsiella phage RCIP0102</name>
    <dbReference type="NCBI Taxonomy" id="3094270"/>
    <lineage>
        <taxon>Viruses</taxon>
    </lineage>
</organism>
<evidence type="ECO:0000313" key="2">
    <source>
        <dbReference type="EMBL" id="WPJ56216.1"/>
    </source>
</evidence>
<evidence type="ECO:0000259" key="1">
    <source>
        <dbReference type="SMART" id="SM00834"/>
    </source>
</evidence>
<feature type="domain" description="Putative regulatory protein FmdB zinc ribbon" evidence="1">
    <location>
        <begin position="4"/>
        <end position="47"/>
    </location>
</feature>
<protein>
    <recommendedName>
        <fullName evidence="1">Putative regulatory protein FmdB zinc ribbon domain-containing protein</fullName>
    </recommendedName>
</protein>
<dbReference type="NCBIfam" id="TIGR02605">
    <property type="entry name" value="CxxC_CxxC_SSSS"/>
    <property type="match status" value="1"/>
</dbReference>
<gene>
    <name evidence="2" type="ORF">RCIP0102_00106</name>
</gene>
<dbReference type="Proteomes" id="UP001434466">
    <property type="component" value="Segment"/>
</dbReference>
<reference evidence="2" key="1">
    <citation type="submission" date="2023-09" db="EMBL/GenBank/DDBJ databases">
        <authorList>
            <person name="Feng J."/>
        </authorList>
    </citation>
    <scope>NUCLEOTIDE SEQUENCE</scope>
</reference>
<dbReference type="SMART" id="SM00834">
    <property type="entry name" value="CxxC_CXXC_SSSS"/>
    <property type="match status" value="1"/>
</dbReference>
<name>A0AAX4GZZ3_9VIRU</name>